<dbReference type="AlphaFoldDB" id="A0A0F7FUF3"/>
<dbReference type="CDD" id="cd10918">
    <property type="entry name" value="CE4_NodB_like_5s_6s"/>
    <property type="match status" value="1"/>
</dbReference>
<dbReference type="STRING" id="408015.SXIM_27180"/>
<dbReference type="PANTHER" id="PTHR34216:SF3">
    <property type="entry name" value="POLY-BETA-1,6-N-ACETYL-D-GLUCOSAMINE N-DEACETYLASE"/>
    <property type="match status" value="1"/>
</dbReference>
<evidence type="ECO:0000259" key="4">
    <source>
        <dbReference type="PROSITE" id="PS51677"/>
    </source>
</evidence>
<evidence type="ECO:0000313" key="6">
    <source>
        <dbReference type="Proteomes" id="UP000034034"/>
    </source>
</evidence>
<protein>
    <submittedName>
        <fullName evidence="5">Polysaccharide deacetylase</fullName>
    </submittedName>
</protein>
<dbReference type="EMBL" id="CP009922">
    <property type="protein sequence ID" value="AKG44102.1"/>
    <property type="molecule type" value="Genomic_DNA"/>
</dbReference>
<gene>
    <name evidence="5" type="ORF">SXIM_27180</name>
</gene>
<accession>A0A0F7FUF3</accession>
<sequence length="285" mass="31088">MTETERDTTSSLDELLTDAEPEQDREGEREQAPVRGRAARRHLWTLMYHSVTVTPADPYNITVTPDRLRTQLGWLRKRGLRGVSAAELLAAHDAGDPSGLVALTFDDGYTDFTRHAVPLLRQHGFTATVFVLPGRLGGENEWDELGPRKELLDEAGILAAAEAGMEIGSHGLLHRALPDLDEDTLRAETAGSRERLAELTGQDITGFCYPYGTIDQRSVDAVREAGYAYACAIDPGPLTGRHALPRVHVGQADGGARLRAKRLLHPLRRRPVEALPVVGDGQAPA</sequence>
<feature type="compositionally biased region" description="Basic and acidic residues" evidence="3">
    <location>
        <begin position="22"/>
        <end position="32"/>
    </location>
</feature>
<organism evidence="5 6">
    <name type="scientific">Streptomyces xiamenensis</name>
    <dbReference type="NCBI Taxonomy" id="408015"/>
    <lineage>
        <taxon>Bacteria</taxon>
        <taxon>Bacillati</taxon>
        <taxon>Actinomycetota</taxon>
        <taxon>Actinomycetes</taxon>
        <taxon>Kitasatosporales</taxon>
        <taxon>Streptomycetaceae</taxon>
        <taxon>Streptomyces</taxon>
    </lineage>
</organism>
<evidence type="ECO:0000256" key="3">
    <source>
        <dbReference type="SAM" id="MobiDB-lite"/>
    </source>
</evidence>
<dbReference type="PROSITE" id="PS51677">
    <property type="entry name" value="NODB"/>
    <property type="match status" value="1"/>
</dbReference>
<reference evidence="5" key="1">
    <citation type="submission" date="2019-08" db="EMBL/GenBank/DDBJ databases">
        <title>Complete genome sequence of a mangrove-derived Streptomyces xiamenensis.</title>
        <authorList>
            <person name="Xu J."/>
        </authorList>
    </citation>
    <scope>NUCLEOTIDE SEQUENCE</scope>
    <source>
        <strain evidence="5">318</strain>
    </source>
</reference>
<evidence type="ECO:0000256" key="1">
    <source>
        <dbReference type="ARBA" id="ARBA00004613"/>
    </source>
</evidence>
<keyword evidence="2" id="KW-0732">Signal</keyword>
<dbReference type="Gene3D" id="3.20.20.370">
    <property type="entry name" value="Glycoside hydrolase/deacetylase"/>
    <property type="match status" value="1"/>
</dbReference>
<keyword evidence="6" id="KW-1185">Reference proteome</keyword>
<dbReference type="Proteomes" id="UP000034034">
    <property type="component" value="Chromosome"/>
</dbReference>
<proteinExistence type="predicted"/>
<dbReference type="HOGENOM" id="CLU_030024_5_2_11"/>
<dbReference type="PATRIC" id="fig|408015.6.peg.2755"/>
<name>A0A0F7FUF3_9ACTN</name>
<dbReference type="PANTHER" id="PTHR34216">
    <property type="match status" value="1"/>
</dbReference>
<feature type="domain" description="NodB homology" evidence="4">
    <location>
        <begin position="99"/>
        <end position="285"/>
    </location>
</feature>
<evidence type="ECO:0000313" key="5">
    <source>
        <dbReference type="EMBL" id="AKG44102.1"/>
    </source>
</evidence>
<evidence type="ECO:0000256" key="2">
    <source>
        <dbReference type="ARBA" id="ARBA00022729"/>
    </source>
</evidence>
<dbReference type="InterPro" id="IPR011330">
    <property type="entry name" value="Glyco_hydro/deAcase_b/a-brl"/>
</dbReference>
<dbReference type="GO" id="GO:0016810">
    <property type="term" value="F:hydrolase activity, acting on carbon-nitrogen (but not peptide) bonds"/>
    <property type="evidence" value="ECO:0007669"/>
    <property type="project" value="InterPro"/>
</dbReference>
<dbReference type="SUPFAM" id="SSF88713">
    <property type="entry name" value="Glycoside hydrolase/deacetylase"/>
    <property type="match status" value="1"/>
</dbReference>
<dbReference type="GO" id="GO:0005975">
    <property type="term" value="P:carbohydrate metabolic process"/>
    <property type="evidence" value="ECO:0007669"/>
    <property type="project" value="InterPro"/>
</dbReference>
<dbReference type="Pfam" id="PF01522">
    <property type="entry name" value="Polysacc_deac_1"/>
    <property type="match status" value="1"/>
</dbReference>
<feature type="region of interest" description="Disordered" evidence="3">
    <location>
        <begin position="1"/>
        <end position="36"/>
    </location>
</feature>
<comment type="subcellular location">
    <subcellularLocation>
        <location evidence="1">Secreted</location>
    </subcellularLocation>
</comment>
<dbReference type="InterPro" id="IPR051398">
    <property type="entry name" value="Polysacch_Deacetylase"/>
</dbReference>
<dbReference type="KEGG" id="sxi:SXIM_27180"/>
<dbReference type="InterPro" id="IPR002509">
    <property type="entry name" value="NODB_dom"/>
</dbReference>
<dbReference type="GO" id="GO:0005576">
    <property type="term" value="C:extracellular region"/>
    <property type="evidence" value="ECO:0007669"/>
    <property type="project" value="UniProtKB-SubCell"/>
</dbReference>